<dbReference type="Gene3D" id="3.30.710.10">
    <property type="entry name" value="Potassium Channel Kv1.1, Chain A"/>
    <property type="match status" value="2"/>
</dbReference>
<dbReference type="InterPro" id="IPR011705">
    <property type="entry name" value="BACK"/>
</dbReference>
<evidence type="ECO:0000313" key="4">
    <source>
        <dbReference type="Proteomes" id="UP001175271"/>
    </source>
</evidence>
<dbReference type="Pfam" id="PF00651">
    <property type="entry name" value="BTB"/>
    <property type="match status" value="1"/>
</dbReference>
<dbReference type="Gene3D" id="1.25.40.420">
    <property type="match status" value="1"/>
</dbReference>
<feature type="region of interest" description="Disordered" evidence="1">
    <location>
        <begin position="1"/>
        <end position="20"/>
    </location>
</feature>
<dbReference type="GO" id="GO:0061138">
    <property type="term" value="P:morphogenesis of a branching epithelium"/>
    <property type="evidence" value="ECO:0007669"/>
    <property type="project" value="InterPro"/>
</dbReference>
<dbReference type="Proteomes" id="UP001175271">
    <property type="component" value="Unassembled WGS sequence"/>
</dbReference>
<gene>
    <name evidence="3" type="ORF">QR680_005195</name>
</gene>
<name>A0AA39HR62_9BILA</name>
<evidence type="ECO:0000259" key="2">
    <source>
        <dbReference type="PROSITE" id="PS50097"/>
    </source>
</evidence>
<dbReference type="PANTHER" id="PTHR16064:SF3">
    <property type="entry name" value="BTB_POZ DOMAIN-CONTAINING PROTEIN 7"/>
    <property type="match status" value="1"/>
</dbReference>
<dbReference type="InterPro" id="IPR011333">
    <property type="entry name" value="SKP1/BTB/POZ_sf"/>
</dbReference>
<dbReference type="InterPro" id="IPR042345">
    <property type="entry name" value="Btbd7"/>
</dbReference>
<feature type="region of interest" description="Disordered" evidence="1">
    <location>
        <begin position="718"/>
        <end position="745"/>
    </location>
</feature>
<organism evidence="3 4">
    <name type="scientific">Steinernema hermaphroditum</name>
    <dbReference type="NCBI Taxonomy" id="289476"/>
    <lineage>
        <taxon>Eukaryota</taxon>
        <taxon>Metazoa</taxon>
        <taxon>Ecdysozoa</taxon>
        <taxon>Nematoda</taxon>
        <taxon>Chromadorea</taxon>
        <taxon>Rhabditida</taxon>
        <taxon>Tylenchina</taxon>
        <taxon>Panagrolaimomorpha</taxon>
        <taxon>Strongyloidoidea</taxon>
        <taxon>Steinernematidae</taxon>
        <taxon>Steinernema</taxon>
    </lineage>
</organism>
<accession>A0AA39HR62</accession>
<dbReference type="AlphaFoldDB" id="A0AA39HR62"/>
<dbReference type="PANTHER" id="PTHR16064">
    <property type="entry name" value="BTB POZ DOMAIN CONTAINING 7"/>
    <property type="match status" value="1"/>
</dbReference>
<evidence type="ECO:0000256" key="1">
    <source>
        <dbReference type="SAM" id="MobiDB-lite"/>
    </source>
</evidence>
<dbReference type="SUPFAM" id="SSF54695">
    <property type="entry name" value="POZ domain"/>
    <property type="match status" value="1"/>
</dbReference>
<sequence>MKSPSMATEDPHGSPLGISKTRHFSLGVGDSLQRRHRLIKLLEKSFLSKKSLANSLTGKNSDYTARVFRDLISCWPLEDLESLHAEFESAHVVRNLFLRSVSTRTKAPTLSQQMLEALDGAVEPDFVINFKGGVFNVHKSVLVARCTYFADLFSPGVAVEGPSCSSPVQSSFDLELPPSLDVSVAEFEEFLRFVYSGEIATDSRAAPLLEYFHCLQEFYNADFARFATVSVVSGDCELTFSSRPSCAEKRDHTGDFITRSDSTFLSIRSSYFRSLFVKRRKEKVAVELAVTVDENLIPRTLVPVILYAVFTDSLDFGRVLCSTPLSTNSLCEVQAMVSGKDPNSPINRATELYHIAVFLDFQRLAQQCEDVIVRNLNLDNLVAVYNWASEAGGSKYVRRHCLNMLFADFARIANSHYLFEMSEELLYECVSSDFVQASEMDLLNAVIRWGEHEFLRKTEQLEATAGGASSPGASLRRSARRRMAHLPSNDEELKILVGDLLRLIRTPFIIPPFHQSLNEVYKRGLLTRHPYRHGLTTSSGVESNPDGHWFNFAQMSSGCSDSAFLVGPRFLRVYHSELVELIKVRYSTLGREWKYASPLDDLFSPSDVILVNSEPGILEKEEWARVRRRFYEILRECTGIRHLCVCNCTHHLNSAIDQIRLITALELNVDETLLGMEVRPHSTRSLGTGRRKDLGCKLKHRVVTGASSENIATNFLEKPHVSDETGRTAASVQPDLVASGGNGRR</sequence>
<dbReference type="EMBL" id="JAUCMV010000003">
    <property type="protein sequence ID" value="KAK0410560.1"/>
    <property type="molecule type" value="Genomic_DNA"/>
</dbReference>
<feature type="domain" description="BTB" evidence="2">
    <location>
        <begin position="124"/>
        <end position="203"/>
    </location>
</feature>
<protein>
    <recommendedName>
        <fullName evidence="2">BTB domain-containing protein</fullName>
    </recommendedName>
</protein>
<keyword evidence="4" id="KW-1185">Reference proteome</keyword>
<dbReference type="SMART" id="SM00875">
    <property type="entry name" value="BACK"/>
    <property type="match status" value="1"/>
</dbReference>
<dbReference type="PROSITE" id="PS50097">
    <property type="entry name" value="BTB"/>
    <property type="match status" value="1"/>
</dbReference>
<dbReference type="InterPro" id="IPR000210">
    <property type="entry name" value="BTB/POZ_dom"/>
</dbReference>
<dbReference type="CDD" id="cd18186">
    <property type="entry name" value="BTB_POZ_ZBTB_KLHL-like"/>
    <property type="match status" value="1"/>
</dbReference>
<evidence type="ECO:0000313" key="3">
    <source>
        <dbReference type="EMBL" id="KAK0410560.1"/>
    </source>
</evidence>
<reference evidence="3" key="1">
    <citation type="submission" date="2023-06" db="EMBL/GenBank/DDBJ databases">
        <title>Genomic analysis of the entomopathogenic nematode Steinernema hermaphroditum.</title>
        <authorList>
            <person name="Schwarz E.M."/>
            <person name="Heppert J.K."/>
            <person name="Baniya A."/>
            <person name="Schwartz H.T."/>
            <person name="Tan C.-H."/>
            <person name="Antoshechkin I."/>
            <person name="Sternberg P.W."/>
            <person name="Goodrich-Blair H."/>
            <person name="Dillman A.R."/>
        </authorList>
    </citation>
    <scope>NUCLEOTIDE SEQUENCE</scope>
    <source>
        <strain evidence="3">PS9179</strain>
        <tissue evidence="3">Whole animal</tissue>
    </source>
</reference>
<dbReference type="SMART" id="SM00225">
    <property type="entry name" value="BTB"/>
    <property type="match status" value="2"/>
</dbReference>
<dbReference type="Pfam" id="PF07707">
    <property type="entry name" value="BACK"/>
    <property type="match status" value="1"/>
</dbReference>
<proteinExistence type="predicted"/>
<comment type="caution">
    <text evidence="3">The sequence shown here is derived from an EMBL/GenBank/DDBJ whole genome shotgun (WGS) entry which is preliminary data.</text>
</comment>